<reference evidence="2 3" key="1">
    <citation type="submission" date="2024-01" db="EMBL/GenBank/DDBJ databases">
        <title>The complete chloroplast genome sequence of Lithospermum erythrorhizon: insights into the phylogenetic relationship among Boraginaceae species and the maternal lineages of purple gromwells.</title>
        <authorList>
            <person name="Okada T."/>
            <person name="Watanabe K."/>
        </authorList>
    </citation>
    <scope>NUCLEOTIDE SEQUENCE [LARGE SCALE GENOMIC DNA]</scope>
</reference>
<dbReference type="InterPro" id="IPR021109">
    <property type="entry name" value="Peptidase_aspartic_dom_sf"/>
</dbReference>
<dbReference type="AlphaFoldDB" id="A0AAV3PIJ2"/>
<protein>
    <recommendedName>
        <fullName evidence="4">Polyprotein</fullName>
    </recommendedName>
</protein>
<evidence type="ECO:0000256" key="1">
    <source>
        <dbReference type="SAM" id="MobiDB-lite"/>
    </source>
</evidence>
<dbReference type="Gene3D" id="2.40.70.10">
    <property type="entry name" value="Acid Proteases"/>
    <property type="match status" value="1"/>
</dbReference>
<dbReference type="PANTHER" id="PTHR33240">
    <property type="entry name" value="OS08G0508500 PROTEIN"/>
    <property type="match status" value="1"/>
</dbReference>
<evidence type="ECO:0000313" key="2">
    <source>
        <dbReference type="EMBL" id="GAA0151080.1"/>
    </source>
</evidence>
<dbReference type="Proteomes" id="UP001454036">
    <property type="component" value="Unassembled WGS sequence"/>
</dbReference>
<feature type="compositionally biased region" description="Basic and acidic residues" evidence="1">
    <location>
        <begin position="1"/>
        <end position="16"/>
    </location>
</feature>
<evidence type="ECO:0008006" key="4">
    <source>
        <dbReference type="Google" id="ProtNLM"/>
    </source>
</evidence>
<keyword evidence="3" id="KW-1185">Reference proteome</keyword>
<dbReference type="EMBL" id="BAABME010001712">
    <property type="protein sequence ID" value="GAA0151080.1"/>
    <property type="molecule type" value="Genomic_DNA"/>
</dbReference>
<feature type="compositionally biased region" description="Basic and acidic residues" evidence="1">
    <location>
        <begin position="24"/>
        <end position="37"/>
    </location>
</feature>
<dbReference type="CDD" id="cd00303">
    <property type="entry name" value="retropepsin_like"/>
    <property type="match status" value="1"/>
</dbReference>
<organism evidence="2 3">
    <name type="scientific">Lithospermum erythrorhizon</name>
    <name type="common">Purple gromwell</name>
    <name type="synonym">Lithospermum officinale var. erythrorhizon</name>
    <dbReference type="NCBI Taxonomy" id="34254"/>
    <lineage>
        <taxon>Eukaryota</taxon>
        <taxon>Viridiplantae</taxon>
        <taxon>Streptophyta</taxon>
        <taxon>Embryophyta</taxon>
        <taxon>Tracheophyta</taxon>
        <taxon>Spermatophyta</taxon>
        <taxon>Magnoliopsida</taxon>
        <taxon>eudicotyledons</taxon>
        <taxon>Gunneridae</taxon>
        <taxon>Pentapetalae</taxon>
        <taxon>asterids</taxon>
        <taxon>lamiids</taxon>
        <taxon>Boraginales</taxon>
        <taxon>Boraginaceae</taxon>
        <taxon>Boraginoideae</taxon>
        <taxon>Lithospermeae</taxon>
        <taxon>Lithospermum</taxon>
    </lineage>
</organism>
<feature type="region of interest" description="Disordered" evidence="1">
    <location>
        <begin position="1"/>
        <end position="70"/>
    </location>
</feature>
<sequence>MADARARVKKPVDEWRQGSPKKGRVWDRLQKPKDNLSLKRPRLRSPRRDDAKALRRHPDPAAGRVDTISGGLIGGEDTSNARRKFARRAVYALGSSATTHDQGEIRFSDRELVGLELPHNDPLVVSPTISNFVVARMLVDTGSLTDILYLRAYDKLGLTRKHLKPVATPLTGFTGHSIHPIWIAELDVTIGQGSRMVTVRATFTIVDIANLTYNSLIGKPLLTALRTIVSPLHLKMKFPKPKGIGEMKRDQKRGRECYQLSIPRGLSKTDPPNRIRHQERHPGVISIGETTESECQDNDPKDLEIHKQSGNSNSSN</sequence>
<accession>A0AAV3PIJ2</accession>
<gene>
    <name evidence="2" type="ORF">LIER_09874</name>
</gene>
<feature type="region of interest" description="Disordered" evidence="1">
    <location>
        <begin position="263"/>
        <end position="316"/>
    </location>
</feature>
<name>A0AAV3PIJ2_LITER</name>
<feature type="compositionally biased region" description="Basic and acidic residues" evidence="1">
    <location>
        <begin position="298"/>
        <end position="307"/>
    </location>
</feature>
<comment type="caution">
    <text evidence="2">The sequence shown here is derived from an EMBL/GenBank/DDBJ whole genome shotgun (WGS) entry which is preliminary data.</text>
</comment>
<evidence type="ECO:0000313" key="3">
    <source>
        <dbReference type="Proteomes" id="UP001454036"/>
    </source>
</evidence>
<proteinExistence type="predicted"/>
<feature type="compositionally biased region" description="Basic and acidic residues" evidence="1">
    <location>
        <begin position="46"/>
        <end position="59"/>
    </location>
</feature>
<dbReference type="PANTHER" id="PTHR33240:SF15">
    <property type="entry name" value="GAG-PRO-LIKE PROTEIN"/>
    <property type="match status" value="1"/>
</dbReference>